<proteinExistence type="predicted"/>
<protein>
    <submittedName>
        <fullName evidence="1">Uncharacterized protein</fullName>
    </submittedName>
</protein>
<sequence>QRGDNLKLNPLHFIYQNNNNVSITKFLPIFISAISCTVINFIDTSTDPVSNKRNDFILENLFGSKTAYLFQPKHSQINLSIIYNSGSA</sequence>
<gene>
    <name evidence="1" type="ORF">CONCODRAFT_5492</name>
</gene>
<dbReference type="AlphaFoldDB" id="A0A137P9X7"/>
<name>A0A137P9X7_CONC2</name>
<evidence type="ECO:0000313" key="1">
    <source>
        <dbReference type="EMBL" id="KXN71782.1"/>
    </source>
</evidence>
<reference evidence="1 2" key="1">
    <citation type="journal article" date="2015" name="Genome Biol. Evol.">
        <title>Phylogenomic analyses indicate that early fungi evolved digesting cell walls of algal ancestors of land plants.</title>
        <authorList>
            <person name="Chang Y."/>
            <person name="Wang S."/>
            <person name="Sekimoto S."/>
            <person name="Aerts A.L."/>
            <person name="Choi C."/>
            <person name="Clum A."/>
            <person name="LaButti K.M."/>
            <person name="Lindquist E.A."/>
            <person name="Yee Ngan C."/>
            <person name="Ohm R.A."/>
            <person name="Salamov A.A."/>
            <person name="Grigoriev I.V."/>
            <person name="Spatafora J.W."/>
            <person name="Berbee M.L."/>
        </authorList>
    </citation>
    <scope>NUCLEOTIDE SEQUENCE [LARGE SCALE GENOMIC DNA]</scope>
    <source>
        <strain evidence="1 2">NRRL 28638</strain>
    </source>
</reference>
<keyword evidence="2" id="KW-1185">Reference proteome</keyword>
<accession>A0A137P9X7</accession>
<feature type="non-terminal residue" evidence="1">
    <location>
        <position position="1"/>
    </location>
</feature>
<organism evidence="1 2">
    <name type="scientific">Conidiobolus coronatus (strain ATCC 28846 / CBS 209.66 / NRRL 28638)</name>
    <name type="common">Delacroixia coronata</name>
    <dbReference type="NCBI Taxonomy" id="796925"/>
    <lineage>
        <taxon>Eukaryota</taxon>
        <taxon>Fungi</taxon>
        <taxon>Fungi incertae sedis</taxon>
        <taxon>Zoopagomycota</taxon>
        <taxon>Entomophthoromycotina</taxon>
        <taxon>Entomophthoromycetes</taxon>
        <taxon>Entomophthorales</taxon>
        <taxon>Ancylistaceae</taxon>
        <taxon>Conidiobolus</taxon>
    </lineage>
</organism>
<evidence type="ECO:0000313" key="2">
    <source>
        <dbReference type="Proteomes" id="UP000070444"/>
    </source>
</evidence>
<dbReference type="EMBL" id="KQ964467">
    <property type="protein sequence ID" value="KXN71782.1"/>
    <property type="molecule type" value="Genomic_DNA"/>
</dbReference>
<dbReference type="Proteomes" id="UP000070444">
    <property type="component" value="Unassembled WGS sequence"/>
</dbReference>